<protein>
    <submittedName>
        <fullName evidence="1">Uncharacterized protein</fullName>
    </submittedName>
</protein>
<keyword evidence="2" id="KW-1185">Reference proteome</keyword>
<reference evidence="1" key="2">
    <citation type="submission" date="2020-11" db="EMBL/GenBank/DDBJ databases">
        <authorList>
            <person name="McCartney M.A."/>
            <person name="Auch B."/>
            <person name="Kono T."/>
            <person name="Mallez S."/>
            <person name="Becker A."/>
            <person name="Gohl D.M."/>
            <person name="Silverstein K.A.T."/>
            <person name="Koren S."/>
            <person name="Bechman K.B."/>
            <person name="Herman A."/>
            <person name="Abrahante J.E."/>
            <person name="Garbe J."/>
        </authorList>
    </citation>
    <scope>NUCLEOTIDE SEQUENCE</scope>
    <source>
        <strain evidence="1">Duluth1</strain>
        <tissue evidence="1">Whole animal</tissue>
    </source>
</reference>
<reference evidence="1" key="1">
    <citation type="journal article" date="2019" name="bioRxiv">
        <title>The Genome of the Zebra Mussel, Dreissena polymorpha: A Resource for Invasive Species Research.</title>
        <authorList>
            <person name="McCartney M.A."/>
            <person name="Auch B."/>
            <person name="Kono T."/>
            <person name="Mallez S."/>
            <person name="Zhang Y."/>
            <person name="Obille A."/>
            <person name="Becker A."/>
            <person name="Abrahante J.E."/>
            <person name="Garbe J."/>
            <person name="Badalamenti J.P."/>
            <person name="Herman A."/>
            <person name="Mangelson H."/>
            <person name="Liachko I."/>
            <person name="Sullivan S."/>
            <person name="Sone E.D."/>
            <person name="Koren S."/>
            <person name="Silverstein K.A.T."/>
            <person name="Beckman K.B."/>
            <person name="Gohl D.M."/>
        </authorList>
    </citation>
    <scope>NUCLEOTIDE SEQUENCE</scope>
    <source>
        <strain evidence="1">Duluth1</strain>
        <tissue evidence="1">Whole animal</tissue>
    </source>
</reference>
<comment type="caution">
    <text evidence="1">The sequence shown here is derived from an EMBL/GenBank/DDBJ whole genome shotgun (WGS) entry which is preliminary data.</text>
</comment>
<dbReference type="AlphaFoldDB" id="A0A9D4J788"/>
<evidence type="ECO:0000313" key="1">
    <source>
        <dbReference type="EMBL" id="KAH3797782.1"/>
    </source>
</evidence>
<sequence length="75" mass="8663">MLFYPSCVEDRALVPMQILQVRIADLKDDLGDRALCDPKAIHQNVLTVPDNRYRIVFANLFPAVRCLLPKICWYS</sequence>
<evidence type="ECO:0000313" key="2">
    <source>
        <dbReference type="Proteomes" id="UP000828390"/>
    </source>
</evidence>
<accession>A0A9D4J788</accession>
<name>A0A9D4J788_DREPO</name>
<proteinExistence type="predicted"/>
<dbReference type="EMBL" id="JAIWYP010000007">
    <property type="protein sequence ID" value="KAH3797782.1"/>
    <property type="molecule type" value="Genomic_DNA"/>
</dbReference>
<gene>
    <name evidence="1" type="ORF">DPMN_151369</name>
</gene>
<dbReference type="Proteomes" id="UP000828390">
    <property type="component" value="Unassembled WGS sequence"/>
</dbReference>
<organism evidence="1 2">
    <name type="scientific">Dreissena polymorpha</name>
    <name type="common">Zebra mussel</name>
    <name type="synonym">Mytilus polymorpha</name>
    <dbReference type="NCBI Taxonomy" id="45954"/>
    <lineage>
        <taxon>Eukaryota</taxon>
        <taxon>Metazoa</taxon>
        <taxon>Spiralia</taxon>
        <taxon>Lophotrochozoa</taxon>
        <taxon>Mollusca</taxon>
        <taxon>Bivalvia</taxon>
        <taxon>Autobranchia</taxon>
        <taxon>Heteroconchia</taxon>
        <taxon>Euheterodonta</taxon>
        <taxon>Imparidentia</taxon>
        <taxon>Neoheterodontei</taxon>
        <taxon>Myida</taxon>
        <taxon>Dreissenoidea</taxon>
        <taxon>Dreissenidae</taxon>
        <taxon>Dreissena</taxon>
    </lineage>
</organism>